<dbReference type="Proteomes" id="UP000245974">
    <property type="component" value="Unassembled WGS sequence"/>
</dbReference>
<keyword evidence="3" id="KW-1185">Reference proteome</keyword>
<sequence length="95" mass="10102">MKNKMVLCLFLSIISSLSYAKSMDEEAVEILPYPVAVTMQDPAVQDDIQSDVDPCEGIESCSVAVPCEGHPEADSCYSAPLHPEIPGAGAYATNP</sequence>
<reference evidence="3" key="1">
    <citation type="submission" date="2018-03" db="EMBL/GenBank/DDBJ databases">
        <authorList>
            <person name="Blom J."/>
        </authorList>
    </citation>
    <scope>NUCLEOTIDE SEQUENCE [LARGE SCALE GENOMIC DNA]</scope>
    <source>
        <strain evidence="3">KPC-SM-21</strain>
    </source>
</reference>
<dbReference type="RefSeq" id="WP_121973159.1">
    <property type="nucleotide sequence ID" value="NZ_OOGT01000023.1"/>
</dbReference>
<evidence type="ECO:0000313" key="3">
    <source>
        <dbReference type="Proteomes" id="UP000245974"/>
    </source>
</evidence>
<dbReference type="InParanoid" id="A0A2U3MW34"/>
<dbReference type="AlphaFoldDB" id="A0A2U3MW34"/>
<accession>A0A2U3MW34</accession>
<dbReference type="EMBL" id="OOGT01000023">
    <property type="protein sequence ID" value="SPL69642.1"/>
    <property type="molecule type" value="Genomic_DNA"/>
</dbReference>
<name>A0A2U3MW34_9GAMM</name>
<keyword evidence="1" id="KW-0732">Signal</keyword>
<evidence type="ECO:0000313" key="2">
    <source>
        <dbReference type="EMBL" id="SPL69642.1"/>
    </source>
</evidence>
<evidence type="ECO:0000256" key="1">
    <source>
        <dbReference type="SAM" id="SignalP"/>
    </source>
</evidence>
<feature type="signal peptide" evidence="1">
    <location>
        <begin position="1"/>
        <end position="20"/>
    </location>
</feature>
<organism evidence="2 3">
    <name type="scientific">Acinetobacter stercoris</name>
    <dbReference type="NCBI Taxonomy" id="2126983"/>
    <lineage>
        <taxon>Bacteria</taxon>
        <taxon>Pseudomonadati</taxon>
        <taxon>Pseudomonadota</taxon>
        <taxon>Gammaproteobacteria</taxon>
        <taxon>Moraxellales</taxon>
        <taxon>Moraxellaceae</taxon>
        <taxon>Acinetobacter</taxon>
    </lineage>
</organism>
<feature type="chain" id="PRO_5015682452" description="Secreted protein" evidence="1">
    <location>
        <begin position="21"/>
        <end position="95"/>
    </location>
</feature>
<proteinExistence type="predicted"/>
<protein>
    <recommendedName>
        <fullName evidence="4">Secreted protein</fullName>
    </recommendedName>
</protein>
<gene>
    <name evidence="2" type="ORF">KPC_0820</name>
</gene>
<dbReference type="OrthoDB" id="9988164at2"/>
<evidence type="ECO:0008006" key="4">
    <source>
        <dbReference type="Google" id="ProtNLM"/>
    </source>
</evidence>